<dbReference type="RefSeq" id="WP_007554752.1">
    <property type="nucleotide sequence ID" value="NZ_AENT01000024.1"/>
</dbReference>
<keyword evidence="2" id="KW-1277">Toxin-antitoxin system</keyword>
<reference evidence="3 4" key="1">
    <citation type="submission" date="2010-11" db="EMBL/GenBank/DDBJ databases">
        <authorList>
            <person name="Durkin A.S."/>
            <person name="Madupu R."/>
            <person name="Torralba M."/>
            <person name="Gillis M."/>
            <person name="Methe B."/>
            <person name="Sutton G."/>
            <person name="Nelson K.E."/>
        </authorList>
    </citation>
    <scope>NUCLEOTIDE SEQUENCE [LARGE SCALE GENOMIC DNA]</scope>
    <source>
        <strain evidence="3 4">UPII 345-E</strain>
    </source>
</reference>
<dbReference type="Proteomes" id="UP000004594">
    <property type="component" value="Unassembled WGS sequence"/>
</dbReference>
<dbReference type="OrthoDB" id="9805098at2"/>
<dbReference type="AlphaFoldDB" id="E4L9J3"/>
<dbReference type="eggNOG" id="COG2026">
    <property type="taxonomic scope" value="Bacteria"/>
</dbReference>
<comment type="caution">
    <text evidence="3">The sequence shown here is derived from an EMBL/GenBank/DDBJ whole genome shotgun (WGS) entry which is preliminary data.</text>
</comment>
<dbReference type="SUPFAM" id="SSF143011">
    <property type="entry name" value="RelE-like"/>
    <property type="match status" value="1"/>
</dbReference>
<dbReference type="PANTHER" id="PTHR35601">
    <property type="entry name" value="TOXIN RELE"/>
    <property type="match status" value="1"/>
</dbReference>
<protein>
    <submittedName>
        <fullName evidence="3">Addiction module toxin, RelE/StbE family</fullName>
    </submittedName>
</protein>
<dbReference type="PANTHER" id="PTHR35601:SF1">
    <property type="entry name" value="TOXIN RELE"/>
    <property type="match status" value="1"/>
</dbReference>
<evidence type="ECO:0000313" key="3">
    <source>
        <dbReference type="EMBL" id="EFR42481.1"/>
    </source>
</evidence>
<proteinExistence type="inferred from homology"/>
<dbReference type="EMBL" id="AENT01000024">
    <property type="protein sequence ID" value="EFR42481.1"/>
    <property type="molecule type" value="Genomic_DNA"/>
</dbReference>
<accession>E4L9J3</accession>
<evidence type="ECO:0000313" key="4">
    <source>
        <dbReference type="Proteomes" id="UP000004594"/>
    </source>
</evidence>
<evidence type="ECO:0000256" key="1">
    <source>
        <dbReference type="ARBA" id="ARBA00006226"/>
    </source>
</evidence>
<dbReference type="Pfam" id="PF05016">
    <property type="entry name" value="ParE_toxin"/>
    <property type="match status" value="1"/>
</dbReference>
<name>E4L9J3_9FIRM</name>
<evidence type="ECO:0000256" key="2">
    <source>
        <dbReference type="ARBA" id="ARBA00022649"/>
    </source>
</evidence>
<comment type="similarity">
    <text evidence="1">Belongs to the RelE toxin family.</text>
</comment>
<dbReference type="InterPro" id="IPR035093">
    <property type="entry name" value="RelE/ParE_toxin_dom_sf"/>
</dbReference>
<dbReference type="Gene3D" id="3.30.2310.20">
    <property type="entry name" value="RelE-like"/>
    <property type="match status" value="1"/>
</dbReference>
<dbReference type="InterPro" id="IPR007712">
    <property type="entry name" value="RelE/ParE_toxin"/>
</dbReference>
<sequence length="88" mass="10400">MKFEVLYRKKVKKSIGKLDTSIKILIKSRIDKNLVNTENPRLYGKALTGNLRNYWRYRVGNYRIIAEIKDNELIVLAVDENRGIKIYN</sequence>
<gene>
    <name evidence="3" type="ORF">HMPREF9220_0419</name>
</gene>
<organism evidence="3 4">
    <name type="scientific">Dialister micraerophilus UPII 345-E</name>
    <dbReference type="NCBI Taxonomy" id="910314"/>
    <lineage>
        <taxon>Bacteria</taxon>
        <taxon>Bacillati</taxon>
        <taxon>Bacillota</taxon>
        <taxon>Negativicutes</taxon>
        <taxon>Veillonellales</taxon>
        <taxon>Veillonellaceae</taxon>
        <taxon>Dialister</taxon>
    </lineage>
</organism>